<reference evidence="1" key="2">
    <citation type="submission" date="2025-09" db="UniProtKB">
        <authorList>
            <consortium name="EnsemblPlants"/>
        </authorList>
    </citation>
    <scope>IDENTIFICATION</scope>
</reference>
<reference evidence="1" key="1">
    <citation type="submission" date="2021-05" db="EMBL/GenBank/DDBJ databases">
        <authorList>
            <person name="Scholz U."/>
            <person name="Mascher M."/>
            <person name="Fiebig A."/>
        </authorList>
    </citation>
    <scope>NUCLEOTIDE SEQUENCE [LARGE SCALE GENOMIC DNA]</scope>
</reference>
<keyword evidence="2" id="KW-1185">Reference proteome</keyword>
<evidence type="ECO:0000313" key="2">
    <source>
        <dbReference type="Proteomes" id="UP001732700"/>
    </source>
</evidence>
<accession>A0ACD5WHZ6</accession>
<organism evidence="1 2">
    <name type="scientific">Avena sativa</name>
    <name type="common">Oat</name>
    <dbReference type="NCBI Taxonomy" id="4498"/>
    <lineage>
        <taxon>Eukaryota</taxon>
        <taxon>Viridiplantae</taxon>
        <taxon>Streptophyta</taxon>
        <taxon>Embryophyta</taxon>
        <taxon>Tracheophyta</taxon>
        <taxon>Spermatophyta</taxon>
        <taxon>Magnoliopsida</taxon>
        <taxon>Liliopsida</taxon>
        <taxon>Poales</taxon>
        <taxon>Poaceae</taxon>
        <taxon>BOP clade</taxon>
        <taxon>Pooideae</taxon>
        <taxon>Poodae</taxon>
        <taxon>Poeae</taxon>
        <taxon>Poeae Chloroplast Group 1 (Aveneae type)</taxon>
        <taxon>Aveninae</taxon>
        <taxon>Avena</taxon>
    </lineage>
</organism>
<name>A0ACD5WHZ6_AVESA</name>
<proteinExistence type="predicted"/>
<evidence type="ECO:0000313" key="1">
    <source>
        <dbReference type="EnsemblPlants" id="AVESA.00010b.r2.4AG0621260.1.CDS.1"/>
    </source>
</evidence>
<dbReference type="Proteomes" id="UP001732700">
    <property type="component" value="Chromosome 4A"/>
</dbReference>
<protein>
    <submittedName>
        <fullName evidence="1">Uncharacterized protein</fullName>
    </submittedName>
</protein>
<sequence>MTGQEGCSTRRGKNVSAGNPVAAEMPATDKEGRCPTKRKSSGEREASDMLPEQDFPTEHWAYTLYNAAAATANHKLAVQPATADDLFSEYDAELRKRVKSVLLRFPESYALGANELEQAIDRIVKESKPETASVAAQGMDRLEDDVISVLLVMVKHPTVDELLGGIVEAGGVFPPRWLDERKKYLDEQCRPEKKTFGQSIVLVDKVRVDLLTKGYVEVHEDYMDDEESRTLILIHMSTKGGCRWNMTPRTLRPLTMTAGR</sequence>
<dbReference type="EnsemblPlants" id="AVESA.00010b.r2.4AG0621260.1">
    <property type="protein sequence ID" value="AVESA.00010b.r2.4AG0621260.1.CDS.1"/>
    <property type="gene ID" value="AVESA.00010b.r2.4AG0621260"/>
</dbReference>